<evidence type="ECO:0000256" key="2">
    <source>
        <dbReference type="ARBA" id="ARBA00005967"/>
    </source>
</evidence>
<comment type="similarity">
    <text evidence="2">Belongs to the bacterial diacylglycerol kinase family.</text>
</comment>
<evidence type="ECO:0000256" key="5">
    <source>
        <dbReference type="ARBA" id="ARBA00022679"/>
    </source>
</evidence>
<evidence type="ECO:0000256" key="16">
    <source>
        <dbReference type="PIRSR" id="PIRSR600829-2"/>
    </source>
</evidence>
<dbReference type="CDD" id="cd14265">
    <property type="entry name" value="UDPK_IM_like"/>
    <property type="match status" value="1"/>
</dbReference>
<evidence type="ECO:0000313" key="20">
    <source>
        <dbReference type="EMBL" id="SEB42330.1"/>
    </source>
</evidence>
<evidence type="ECO:0000256" key="12">
    <source>
        <dbReference type="ARBA" id="ARBA00023136"/>
    </source>
</evidence>
<evidence type="ECO:0000256" key="1">
    <source>
        <dbReference type="ARBA" id="ARBA00004651"/>
    </source>
</evidence>
<dbReference type="EMBL" id="FNSH01000001">
    <property type="protein sequence ID" value="SEB42330.1"/>
    <property type="molecule type" value="Genomic_DNA"/>
</dbReference>
<keyword evidence="5" id="KW-0808">Transferase</keyword>
<dbReference type="PROSITE" id="PS01069">
    <property type="entry name" value="DAGK_PROKAR"/>
    <property type="match status" value="1"/>
</dbReference>
<evidence type="ECO:0000256" key="4">
    <source>
        <dbReference type="ARBA" id="ARBA00022516"/>
    </source>
</evidence>
<dbReference type="AlphaFoldDB" id="A0AB38A4P6"/>
<comment type="cofactor">
    <cofactor evidence="18">
        <name>Mg(2+)</name>
        <dbReference type="ChEBI" id="CHEBI:18420"/>
    </cofactor>
    <text evidence="18">Mn(2+), Zn(2+), Cd(2+) and Co(2+) support activity to lesser extents.</text>
</comment>
<keyword evidence="6 19" id="KW-0812">Transmembrane</keyword>
<feature type="binding site" evidence="17">
    <location>
        <position position="30"/>
    </location>
    <ligand>
        <name>ATP</name>
        <dbReference type="ChEBI" id="CHEBI:30616"/>
    </ligand>
</feature>
<keyword evidence="3" id="KW-1003">Cell membrane</keyword>
<feature type="transmembrane region" description="Helical" evidence="19">
    <location>
        <begin position="56"/>
        <end position="77"/>
    </location>
</feature>
<feature type="binding site" evidence="17">
    <location>
        <begin position="96"/>
        <end position="97"/>
    </location>
    <ligand>
        <name>ATP</name>
        <dbReference type="ChEBI" id="CHEBI:30616"/>
    </ligand>
</feature>
<feature type="transmembrane region" description="Helical" evidence="19">
    <location>
        <begin position="98"/>
        <end position="123"/>
    </location>
</feature>
<evidence type="ECO:0000256" key="8">
    <source>
        <dbReference type="ARBA" id="ARBA00022777"/>
    </source>
</evidence>
<feature type="active site" description="Proton acceptor" evidence="15">
    <location>
        <position position="71"/>
    </location>
</feature>
<keyword evidence="8 20" id="KW-0418">Kinase</keyword>
<proteinExistence type="inferred from homology"/>
<keyword evidence="14" id="KW-1208">Phospholipid metabolism</keyword>
<dbReference type="GO" id="GO:0005524">
    <property type="term" value="F:ATP binding"/>
    <property type="evidence" value="ECO:0007669"/>
    <property type="project" value="UniProtKB-KW"/>
</dbReference>
<sequence length="124" mass="13084">MIPGSTHNHPSFKKSFGFAIKGFVTALKTERNICVMVGVALVAILAGFTVKLDPLGWVVVLLGSGMVLSAELINTSIETVVDLASPELHPLAARAKDIAAAAVWILCMFVACAGLLVFVRALFC</sequence>
<gene>
    <name evidence="20" type="ORF">SAMN04489746_0169</name>
</gene>
<evidence type="ECO:0000256" key="18">
    <source>
        <dbReference type="PIRSR" id="PIRSR600829-4"/>
    </source>
</evidence>
<accession>A0AB38A4P6</accession>
<evidence type="ECO:0000313" key="21">
    <source>
        <dbReference type="Proteomes" id="UP000183687"/>
    </source>
</evidence>
<keyword evidence="12 19" id="KW-0472">Membrane</keyword>
<dbReference type="InterPro" id="IPR036945">
    <property type="entry name" value="DAGK_sf"/>
</dbReference>
<dbReference type="GO" id="GO:0005886">
    <property type="term" value="C:plasma membrane"/>
    <property type="evidence" value="ECO:0007669"/>
    <property type="project" value="UniProtKB-SubCell"/>
</dbReference>
<dbReference type="RefSeq" id="WP_002563598.1">
    <property type="nucleotide sequence ID" value="NZ_CALJSN010000005.1"/>
</dbReference>
<feature type="binding site" evidence="16">
    <location>
        <position position="71"/>
    </location>
    <ligand>
        <name>substrate</name>
    </ligand>
</feature>
<protein>
    <submittedName>
        <fullName evidence="20">Undecaprenol kinase</fullName>
    </submittedName>
</protein>
<feature type="transmembrane region" description="Helical" evidence="19">
    <location>
        <begin position="33"/>
        <end position="50"/>
    </location>
</feature>
<dbReference type="InterPro" id="IPR033717">
    <property type="entry name" value="UDPK"/>
</dbReference>
<dbReference type="Proteomes" id="UP000183687">
    <property type="component" value="Unassembled WGS sequence"/>
</dbReference>
<comment type="caution">
    <text evidence="20">The sequence shown here is derived from an EMBL/GenBank/DDBJ whole genome shotgun (WGS) entry which is preliminary data.</text>
</comment>
<dbReference type="Gene3D" id="1.10.287.3610">
    <property type="match status" value="1"/>
</dbReference>
<feature type="binding site" evidence="17">
    <location>
        <position position="78"/>
    </location>
    <ligand>
        <name>ATP</name>
        <dbReference type="ChEBI" id="CHEBI:30616"/>
    </ligand>
</feature>
<dbReference type="PANTHER" id="PTHR34299:SF1">
    <property type="entry name" value="DIACYLGLYCEROL KINASE"/>
    <property type="match status" value="1"/>
</dbReference>
<keyword evidence="18" id="KW-0479">Metal-binding</keyword>
<evidence type="ECO:0000256" key="9">
    <source>
        <dbReference type="ARBA" id="ARBA00022840"/>
    </source>
</evidence>
<evidence type="ECO:0000256" key="11">
    <source>
        <dbReference type="ARBA" id="ARBA00023098"/>
    </source>
</evidence>
<keyword evidence="4" id="KW-0444">Lipid biosynthesis</keyword>
<dbReference type="InterPro" id="IPR000829">
    <property type="entry name" value="DAGK"/>
</dbReference>
<evidence type="ECO:0000256" key="14">
    <source>
        <dbReference type="ARBA" id="ARBA00023264"/>
    </source>
</evidence>
<keyword evidence="13" id="KW-0594">Phospholipid biosynthesis</keyword>
<feature type="binding site" evidence="17">
    <location>
        <begin position="87"/>
        <end position="89"/>
    </location>
    <ligand>
        <name>ATP</name>
        <dbReference type="ChEBI" id="CHEBI:30616"/>
    </ligand>
</feature>
<evidence type="ECO:0000256" key="7">
    <source>
        <dbReference type="ARBA" id="ARBA00022741"/>
    </source>
</evidence>
<keyword evidence="18" id="KW-0460">Magnesium</keyword>
<organism evidence="20 21">
    <name type="scientific">Atopobium minutum</name>
    <dbReference type="NCBI Taxonomy" id="1381"/>
    <lineage>
        <taxon>Bacteria</taxon>
        <taxon>Bacillati</taxon>
        <taxon>Actinomycetota</taxon>
        <taxon>Coriobacteriia</taxon>
        <taxon>Coriobacteriales</taxon>
        <taxon>Atopobiaceae</taxon>
        <taxon>Atopobium</taxon>
    </lineage>
</organism>
<evidence type="ECO:0000256" key="3">
    <source>
        <dbReference type="ARBA" id="ARBA00022475"/>
    </source>
</evidence>
<reference evidence="20 21" key="1">
    <citation type="submission" date="2016-10" db="EMBL/GenBank/DDBJ databases">
        <authorList>
            <person name="Varghese N."/>
            <person name="Submissions S."/>
        </authorList>
    </citation>
    <scope>NUCLEOTIDE SEQUENCE [LARGE SCALE GENOMIC DNA]</scope>
    <source>
        <strain evidence="20 21">DSM 20586</strain>
    </source>
</reference>
<keyword evidence="7 17" id="KW-0547">Nucleotide-binding</keyword>
<keyword evidence="9 17" id="KW-0067">ATP-binding</keyword>
<dbReference type="GO" id="GO:0046872">
    <property type="term" value="F:metal ion binding"/>
    <property type="evidence" value="ECO:0007669"/>
    <property type="project" value="UniProtKB-KW"/>
</dbReference>
<dbReference type="GO" id="GO:0008654">
    <property type="term" value="P:phospholipid biosynthetic process"/>
    <property type="evidence" value="ECO:0007669"/>
    <property type="project" value="UniProtKB-KW"/>
</dbReference>
<dbReference type="GO" id="GO:0016301">
    <property type="term" value="F:kinase activity"/>
    <property type="evidence" value="ECO:0007669"/>
    <property type="project" value="UniProtKB-KW"/>
</dbReference>
<feature type="binding site" evidence="18">
    <location>
        <position position="30"/>
    </location>
    <ligand>
        <name>a divalent metal cation</name>
        <dbReference type="ChEBI" id="CHEBI:60240"/>
    </ligand>
</feature>
<comment type="subcellular location">
    <subcellularLocation>
        <location evidence="1">Cell membrane</location>
        <topology evidence="1">Multi-pass membrane protein</topology>
    </subcellularLocation>
</comment>
<name>A0AB38A4P6_9ACTN</name>
<evidence type="ECO:0000256" key="15">
    <source>
        <dbReference type="PIRSR" id="PIRSR600829-1"/>
    </source>
</evidence>
<keyword evidence="10 19" id="KW-1133">Transmembrane helix</keyword>
<evidence type="ECO:0000256" key="17">
    <source>
        <dbReference type="PIRSR" id="PIRSR600829-3"/>
    </source>
</evidence>
<keyword evidence="11" id="KW-0443">Lipid metabolism</keyword>
<evidence type="ECO:0000256" key="10">
    <source>
        <dbReference type="ARBA" id="ARBA00022989"/>
    </source>
</evidence>
<dbReference type="PANTHER" id="PTHR34299">
    <property type="entry name" value="DIACYLGLYCEROL KINASE"/>
    <property type="match status" value="1"/>
</dbReference>
<evidence type="ECO:0000256" key="6">
    <source>
        <dbReference type="ARBA" id="ARBA00022692"/>
    </source>
</evidence>
<feature type="binding site" evidence="18">
    <location>
        <position position="78"/>
    </location>
    <ligand>
        <name>a divalent metal cation</name>
        <dbReference type="ChEBI" id="CHEBI:60240"/>
    </ligand>
</feature>
<evidence type="ECO:0000256" key="13">
    <source>
        <dbReference type="ARBA" id="ARBA00023209"/>
    </source>
</evidence>
<dbReference type="Pfam" id="PF01219">
    <property type="entry name" value="DAGK_prokar"/>
    <property type="match status" value="1"/>
</dbReference>
<evidence type="ECO:0000256" key="19">
    <source>
        <dbReference type="SAM" id="Phobius"/>
    </source>
</evidence>